<comment type="caution">
    <text evidence="8">The sequence shown here is derived from an EMBL/GenBank/DDBJ whole genome shotgun (WGS) entry which is preliminary data.</text>
</comment>
<evidence type="ECO:0000256" key="1">
    <source>
        <dbReference type="ARBA" id="ARBA00007150"/>
    </source>
</evidence>
<dbReference type="RefSeq" id="WP_131567315.1">
    <property type="nucleotide sequence ID" value="NZ_JAINFK010000004.1"/>
</dbReference>
<comment type="function">
    <text evidence="7">Catalyzes the transfer of the diacylglyceryl group from phosphatidylglycerol to the sulfhydryl group of the N-terminal cysteine of a prolipoprotein, the first step in the formation of mature lipoproteins.</text>
</comment>
<keyword evidence="3 7" id="KW-0808">Transferase</keyword>
<dbReference type="GO" id="GO:0005886">
    <property type="term" value="C:plasma membrane"/>
    <property type="evidence" value="ECO:0007669"/>
    <property type="project" value="UniProtKB-SubCell"/>
</dbReference>
<evidence type="ECO:0000313" key="9">
    <source>
        <dbReference type="Proteomes" id="UP000291301"/>
    </source>
</evidence>
<dbReference type="PANTHER" id="PTHR30589">
    <property type="entry name" value="PROLIPOPROTEIN DIACYLGLYCERYL TRANSFERASE"/>
    <property type="match status" value="1"/>
</dbReference>
<dbReference type="EC" id="2.5.1.145" evidence="7"/>
<accession>A0A4R0PDE4</accession>
<evidence type="ECO:0000256" key="5">
    <source>
        <dbReference type="ARBA" id="ARBA00022989"/>
    </source>
</evidence>
<feature type="transmembrane region" description="Helical" evidence="7">
    <location>
        <begin position="28"/>
        <end position="46"/>
    </location>
</feature>
<comment type="subcellular location">
    <subcellularLocation>
        <location evidence="7">Cell membrane</location>
        <topology evidence="7">Multi-pass membrane protein</topology>
    </subcellularLocation>
</comment>
<comment type="similarity">
    <text evidence="1 7">Belongs to the Lgt family.</text>
</comment>
<dbReference type="Pfam" id="PF01790">
    <property type="entry name" value="LGT"/>
    <property type="match status" value="1"/>
</dbReference>
<comment type="pathway">
    <text evidence="7">Protein modification; lipoprotein biosynthesis (diacylglyceryl transfer).</text>
</comment>
<feature type="transmembrane region" description="Helical" evidence="7">
    <location>
        <begin position="111"/>
        <end position="129"/>
    </location>
</feature>
<feature type="transmembrane region" description="Helical" evidence="7">
    <location>
        <begin position="246"/>
        <end position="271"/>
    </location>
</feature>
<dbReference type="HAMAP" id="MF_01147">
    <property type="entry name" value="Lgt"/>
    <property type="match status" value="1"/>
</dbReference>
<keyword evidence="4 7" id="KW-0812">Transmembrane</keyword>
<keyword evidence="9" id="KW-1185">Reference proteome</keyword>
<gene>
    <name evidence="7" type="primary">lgt</name>
    <name evidence="8" type="ORF">E0D97_07275</name>
</gene>
<name>A0A4R0PDE4_9HYPH</name>
<keyword evidence="5 7" id="KW-1133">Transmembrane helix</keyword>
<dbReference type="InterPro" id="IPR001640">
    <property type="entry name" value="Lgt"/>
</dbReference>
<keyword evidence="6 7" id="KW-0472">Membrane</keyword>
<evidence type="ECO:0000256" key="7">
    <source>
        <dbReference type="HAMAP-Rule" id="MF_01147"/>
    </source>
</evidence>
<dbReference type="PROSITE" id="PS01311">
    <property type="entry name" value="LGT"/>
    <property type="match status" value="1"/>
</dbReference>
<feature type="binding site" evidence="7">
    <location>
        <position position="154"/>
    </location>
    <ligand>
        <name>a 1,2-diacyl-sn-glycero-3-phospho-(1'-sn-glycerol)</name>
        <dbReference type="ChEBI" id="CHEBI:64716"/>
    </ligand>
</feature>
<dbReference type="AlphaFoldDB" id="A0A4R0PDE4"/>
<dbReference type="UniPathway" id="UPA00664"/>
<organism evidence="8 9">
    <name type="scientific">Oricola cellulosilytica</name>
    <dbReference type="NCBI Taxonomy" id="1429082"/>
    <lineage>
        <taxon>Bacteria</taxon>
        <taxon>Pseudomonadati</taxon>
        <taxon>Pseudomonadota</taxon>
        <taxon>Alphaproteobacteria</taxon>
        <taxon>Hyphomicrobiales</taxon>
        <taxon>Ahrensiaceae</taxon>
        <taxon>Oricola</taxon>
    </lineage>
</organism>
<sequence length="285" mass="31397">MFPFTLPQLAIAFPDIDPVIVQLGPVAIRWYSMAYIVGIVLGWLYAKRLAGNARLWGGRPSAISAVDLDDFLVWATIGIVLGGRLGFVLFYDLPLYLQNPAEILAIWRGGMSFHGGLIGTTVAMAVFAWRRGIPVWPLIDIVAAVAPIGLFFGRIANFINSELWGRPTDVPWAVVFPNGGDIPRHPSQLYEAALEGVVLFLVLRLCTHRLLKLRRPRFVTGVFIAGYGLARTFVEFFRQPDPQLGYLFGGWLTMGMTLSIPMIVLGVVLAATAGKIREESLTEAE</sequence>
<evidence type="ECO:0000256" key="6">
    <source>
        <dbReference type="ARBA" id="ARBA00023136"/>
    </source>
</evidence>
<reference evidence="8 9" key="1">
    <citation type="journal article" date="2015" name="Antonie Van Leeuwenhoek">
        <title>Oricola cellulosilytica gen. nov., sp. nov., a cellulose-degrading bacterium of the family Phyllobacteriaceae isolated from surface seashore water, and emended descriptions of Mesorhizobium loti and Phyllobacterium myrsinacearum.</title>
        <authorList>
            <person name="Hameed A."/>
            <person name="Shahina M."/>
            <person name="Lai W.A."/>
            <person name="Lin S.Y."/>
            <person name="Young L.S."/>
            <person name="Liu Y.C."/>
            <person name="Hsu Y.H."/>
            <person name="Young C.C."/>
        </authorList>
    </citation>
    <scope>NUCLEOTIDE SEQUENCE [LARGE SCALE GENOMIC DNA]</scope>
    <source>
        <strain evidence="8 9">KCTC 52183</strain>
    </source>
</reference>
<evidence type="ECO:0000256" key="3">
    <source>
        <dbReference type="ARBA" id="ARBA00022679"/>
    </source>
</evidence>
<comment type="catalytic activity">
    <reaction evidence="7">
        <text>L-cysteinyl-[prolipoprotein] + a 1,2-diacyl-sn-glycero-3-phospho-(1'-sn-glycerol) = an S-1,2-diacyl-sn-glyceryl-L-cysteinyl-[prolipoprotein] + sn-glycerol 1-phosphate + H(+)</text>
        <dbReference type="Rhea" id="RHEA:56712"/>
        <dbReference type="Rhea" id="RHEA-COMP:14679"/>
        <dbReference type="Rhea" id="RHEA-COMP:14680"/>
        <dbReference type="ChEBI" id="CHEBI:15378"/>
        <dbReference type="ChEBI" id="CHEBI:29950"/>
        <dbReference type="ChEBI" id="CHEBI:57685"/>
        <dbReference type="ChEBI" id="CHEBI:64716"/>
        <dbReference type="ChEBI" id="CHEBI:140658"/>
        <dbReference type="EC" id="2.5.1.145"/>
    </reaction>
</comment>
<feature type="transmembrane region" description="Helical" evidence="7">
    <location>
        <begin position="71"/>
        <end position="91"/>
    </location>
</feature>
<evidence type="ECO:0000256" key="4">
    <source>
        <dbReference type="ARBA" id="ARBA00022692"/>
    </source>
</evidence>
<evidence type="ECO:0000313" key="8">
    <source>
        <dbReference type="EMBL" id="TCD15326.1"/>
    </source>
</evidence>
<feature type="transmembrane region" description="Helical" evidence="7">
    <location>
        <begin position="141"/>
        <end position="159"/>
    </location>
</feature>
<feature type="transmembrane region" description="Helical" evidence="7">
    <location>
        <begin position="218"/>
        <end position="234"/>
    </location>
</feature>
<dbReference type="GO" id="GO:0042158">
    <property type="term" value="P:lipoprotein biosynthetic process"/>
    <property type="evidence" value="ECO:0007669"/>
    <property type="project" value="UniProtKB-UniRule"/>
</dbReference>
<protein>
    <recommendedName>
        <fullName evidence="7">Phosphatidylglycerol--prolipoprotein diacylglyceryl transferase</fullName>
        <ecNumber evidence="7">2.5.1.145</ecNumber>
    </recommendedName>
</protein>
<dbReference type="OrthoDB" id="871140at2"/>
<dbReference type="GO" id="GO:0008961">
    <property type="term" value="F:phosphatidylglycerol-prolipoprotein diacylglyceryl transferase activity"/>
    <property type="evidence" value="ECO:0007669"/>
    <property type="project" value="UniProtKB-UniRule"/>
</dbReference>
<dbReference type="NCBIfam" id="TIGR00544">
    <property type="entry name" value="lgt"/>
    <property type="match status" value="1"/>
</dbReference>
<feature type="transmembrane region" description="Helical" evidence="7">
    <location>
        <begin position="189"/>
        <end position="206"/>
    </location>
</feature>
<proteinExistence type="inferred from homology"/>
<dbReference type="EMBL" id="SJST01000002">
    <property type="protein sequence ID" value="TCD15326.1"/>
    <property type="molecule type" value="Genomic_DNA"/>
</dbReference>
<evidence type="ECO:0000256" key="2">
    <source>
        <dbReference type="ARBA" id="ARBA00022475"/>
    </source>
</evidence>
<dbReference type="PANTHER" id="PTHR30589:SF0">
    <property type="entry name" value="PHOSPHATIDYLGLYCEROL--PROLIPOPROTEIN DIACYLGLYCERYL TRANSFERASE"/>
    <property type="match status" value="1"/>
</dbReference>
<keyword evidence="2 7" id="KW-1003">Cell membrane</keyword>
<dbReference type="Proteomes" id="UP000291301">
    <property type="component" value="Unassembled WGS sequence"/>
</dbReference>
<keyword evidence="8" id="KW-0449">Lipoprotein</keyword>